<dbReference type="Pfam" id="PF07690">
    <property type="entry name" value="MFS_1"/>
    <property type="match status" value="1"/>
</dbReference>
<dbReference type="AlphaFoldDB" id="A0AAW0WWR4"/>
<feature type="transmembrane region" description="Helical" evidence="5">
    <location>
        <begin position="439"/>
        <end position="463"/>
    </location>
</feature>
<name>A0AAW0WWR4_CHEQU</name>
<feature type="transmembrane region" description="Helical" evidence="5">
    <location>
        <begin position="180"/>
        <end position="200"/>
    </location>
</feature>
<accession>A0AAW0WWR4</accession>
<feature type="transmembrane region" description="Helical" evidence="5">
    <location>
        <begin position="406"/>
        <end position="427"/>
    </location>
</feature>
<dbReference type="InterPro" id="IPR049680">
    <property type="entry name" value="FLVCR1-2_SLC49-like"/>
</dbReference>
<feature type="transmembrane region" description="Helical" evidence="5">
    <location>
        <begin position="124"/>
        <end position="146"/>
    </location>
</feature>
<proteinExistence type="predicted"/>
<feature type="transmembrane region" description="Helical" evidence="5">
    <location>
        <begin position="311"/>
        <end position="334"/>
    </location>
</feature>
<evidence type="ECO:0000256" key="5">
    <source>
        <dbReference type="SAM" id="Phobius"/>
    </source>
</evidence>
<comment type="caution">
    <text evidence="6">The sequence shown here is derived from an EMBL/GenBank/DDBJ whole genome shotgun (WGS) entry which is preliminary data.</text>
</comment>
<feature type="transmembrane region" description="Helical" evidence="5">
    <location>
        <begin position="470"/>
        <end position="489"/>
    </location>
</feature>
<dbReference type="SUPFAM" id="SSF103473">
    <property type="entry name" value="MFS general substrate transporter"/>
    <property type="match status" value="1"/>
</dbReference>
<feature type="transmembrane region" description="Helical" evidence="5">
    <location>
        <begin position="346"/>
        <end position="365"/>
    </location>
</feature>
<evidence type="ECO:0000313" key="6">
    <source>
        <dbReference type="EMBL" id="KAK8732048.1"/>
    </source>
</evidence>
<dbReference type="EMBL" id="JARKIK010000058">
    <property type="protein sequence ID" value="KAK8732048.1"/>
    <property type="molecule type" value="Genomic_DNA"/>
</dbReference>
<reference evidence="6 7" key="1">
    <citation type="journal article" date="2024" name="BMC Genomics">
        <title>Genome assembly of redclaw crayfish (Cherax quadricarinatus) provides insights into its immune adaptation and hypoxia tolerance.</title>
        <authorList>
            <person name="Liu Z."/>
            <person name="Zheng J."/>
            <person name="Li H."/>
            <person name="Fang K."/>
            <person name="Wang S."/>
            <person name="He J."/>
            <person name="Zhou D."/>
            <person name="Weng S."/>
            <person name="Chi M."/>
            <person name="Gu Z."/>
            <person name="He J."/>
            <person name="Li F."/>
            <person name="Wang M."/>
        </authorList>
    </citation>
    <scope>NUCLEOTIDE SEQUENCE [LARGE SCALE GENOMIC DNA]</scope>
    <source>
        <strain evidence="6">ZL_2023a</strain>
    </source>
</reference>
<evidence type="ECO:0000313" key="7">
    <source>
        <dbReference type="Proteomes" id="UP001445076"/>
    </source>
</evidence>
<comment type="subcellular location">
    <subcellularLocation>
        <location evidence="1">Membrane</location>
        <topology evidence="1">Multi-pass membrane protein</topology>
    </subcellularLocation>
</comment>
<gene>
    <name evidence="6" type="ORF">OTU49_007157</name>
</gene>
<feature type="transmembrane region" description="Helical" evidence="5">
    <location>
        <begin position="260"/>
        <end position="279"/>
    </location>
</feature>
<evidence type="ECO:0000256" key="4">
    <source>
        <dbReference type="ARBA" id="ARBA00023136"/>
    </source>
</evidence>
<evidence type="ECO:0000256" key="1">
    <source>
        <dbReference type="ARBA" id="ARBA00004141"/>
    </source>
</evidence>
<keyword evidence="4 5" id="KW-0472">Membrane</keyword>
<evidence type="ECO:0000256" key="3">
    <source>
        <dbReference type="ARBA" id="ARBA00022989"/>
    </source>
</evidence>
<feature type="transmembrane region" description="Helical" evidence="5">
    <location>
        <begin position="85"/>
        <end position="104"/>
    </location>
</feature>
<dbReference type="InterPro" id="IPR036259">
    <property type="entry name" value="MFS_trans_sf"/>
</dbReference>
<dbReference type="Proteomes" id="UP001445076">
    <property type="component" value="Unassembled WGS sequence"/>
</dbReference>
<dbReference type="GO" id="GO:0022857">
    <property type="term" value="F:transmembrane transporter activity"/>
    <property type="evidence" value="ECO:0007669"/>
    <property type="project" value="InterPro"/>
</dbReference>
<feature type="transmembrane region" description="Helical" evidence="5">
    <location>
        <begin position="371"/>
        <end position="394"/>
    </location>
</feature>
<dbReference type="PANTHER" id="PTHR10924">
    <property type="entry name" value="MAJOR FACILITATOR SUPERFAMILY PROTEIN-RELATED"/>
    <property type="match status" value="1"/>
</dbReference>
<organism evidence="6 7">
    <name type="scientific">Cherax quadricarinatus</name>
    <name type="common">Australian red claw crayfish</name>
    <dbReference type="NCBI Taxonomy" id="27406"/>
    <lineage>
        <taxon>Eukaryota</taxon>
        <taxon>Metazoa</taxon>
        <taxon>Ecdysozoa</taxon>
        <taxon>Arthropoda</taxon>
        <taxon>Crustacea</taxon>
        <taxon>Multicrustacea</taxon>
        <taxon>Malacostraca</taxon>
        <taxon>Eumalacostraca</taxon>
        <taxon>Eucarida</taxon>
        <taxon>Decapoda</taxon>
        <taxon>Pleocyemata</taxon>
        <taxon>Astacidea</taxon>
        <taxon>Parastacoidea</taxon>
        <taxon>Parastacidae</taxon>
        <taxon>Cherax</taxon>
    </lineage>
</organism>
<dbReference type="PANTHER" id="PTHR10924:SF27">
    <property type="entry name" value="SOLUTE CARRIER FAMILY 49 MEMBER 4"/>
    <property type="match status" value="1"/>
</dbReference>
<keyword evidence="3 5" id="KW-1133">Transmembrane helix</keyword>
<evidence type="ECO:0000256" key="2">
    <source>
        <dbReference type="ARBA" id="ARBA00022692"/>
    </source>
</evidence>
<protein>
    <submittedName>
        <fullName evidence="6">Uncharacterized protein</fullName>
    </submittedName>
</protein>
<keyword evidence="7" id="KW-1185">Reference proteome</keyword>
<dbReference type="GO" id="GO:0016020">
    <property type="term" value="C:membrane"/>
    <property type="evidence" value="ECO:0007669"/>
    <property type="project" value="UniProtKB-SubCell"/>
</dbReference>
<dbReference type="Gene3D" id="1.20.1250.20">
    <property type="entry name" value="MFS general substrate transporter like domains"/>
    <property type="match status" value="2"/>
</dbReference>
<feature type="transmembrane region" description="Helical" evidence="5">
    <location>
        <begin position="153"/>
        <end position="174"/>
    </location>
</feature>
<dbReference type="InterPro" id="IPR011701">
    <property type="entry name" value="MFS"/>
</dbReference>
<keyword evidence="2 5" id="KW-0812">Transmembrane</keyword>
<sequence>MENCPKNLKRWWWRNCRLSICRDLLDRVKFFFHTLHLNYIYTSCCSNKYTEKIVEIIRRNVATFTKSRYSCADKDSRTRVYQRRFWILAVFSFLAWFQCVQWGLWGPISESVGAAYEGWGSETVAMMSNWGTITFALFVVPMCWLMDTKGLRVGVITCGVLVASATVARIIPFMTDSVEFFTVMCHIGAILNGIAGTLIMSAPPKIAADWFPPGERTTATATSQVLNQLGMAGSYLQPFFVHAPTGDVTKNQIRSDIKRLLFIYAVVGVTVLIAILVYFPSKPPVPPSVTSAVERLNFKATFKKIIRNRDVLLVTVAYSICLAIPAAWLSVLNYSLIDLGMHQDDAMWVGLTAVLVQGVVGLLVGRMTDLVYGYIKVSLLAFMITSLCCFYWFYLLTMGSITVTKWQIFCSVVIGLGFNFANAPLFIEFAVESAYPCPEVYVGGLLTGTMNFIGLIFLFIFLIPDLGYKWVTYVLLSSSSLSLIPLLIVREEYSRSNIDRSVGTDLPTIPGASEKGTLHQLSIQ</sequence>